<dbReference type="PROSITE" id="PS00330">
    <property type="entry name" value="HEMOLYSIN_CALCIUM"/>
    <property type="match status" value="1"/>
</dbReference>
<comment type="subcellular location">
    <subcellularLocation>
        <location evidence="1">Secreted</location>
    </subcellularLocation>
</comment>
<evidence type="ECO:0000256" key="2">
    <source>
        <dbReference type="ARBA" id="ARBA00022525"/>
    </source>
</evidence>
<keyword evidence="9" id="KW-1185">Reference proteome</keyword>
<dbReference type="PRINTS" id="PR00313">
    <property type="entry name" value="CABNDNGRPT"/>
</dbReference>
<dbReference type="PANTHER" id="PTHR38340:SF1">
    <property type="entry name" value="S-LAYER PROTEIN"/>
    <property type="match status" value="1"/>
</dbReference>
<dbReference type="PANTHER" id="PTHR38340">
    <property type="entry name" value="S-LAYER PROTEIN"/>
    <property type="match status" value="1"/>
</dbReference>
<comment type="caution">
    <text evidence="8">The sequence shown here is derived from an EMBL/GenBank/DDBJ whole genome shotgun (WGS) entry which is preliminary data.</text>
</comment>
<name>A0ABQ4U0W2_9HYPH</name>
<dbReference type="InterPro" id="IPR001343">
    <property type="entry name" value="Hemolysn_Ca-bd"/>
</dbReference>
<reference evidence="8" key="1">
    <citation type="journal article" date="2021" name="Front. Microbiol.">
        <title>Comprehensive Comparative Genomics and Phenotyping of Methylobacterium Species.</title>
        <authorList>
            <person name="Alessa O."/>
            <person name="Ogura Y."/>
            <person name="Fujitani Y."/>
            <person name="Takami H."/>
            <person name="Hayashi T."/>
            <person name="Sahin N."/>
            <person name="Tani A."/>
        </authorList>
    </citation>
    <scope>NUCLEOTIDE SEQUENCE</scope>
    <source>
        <strain evidence="8">DSM 23632</strain>
    </source>
</reference>
<evidence type="ECO:0000256" key="6">
    <source>
        <dbReference type="SAM" id="MobiDB-lite"/>
    </source>
</evidence>
<dbReference type="InterPro" id="IPR050557">
    <property type="entry name" value="RTX_toxin/Mannuronan_C5-epim"/>
</dbReference>
<organism evidence="8 9">
    <name type="scientific">Methylobacterium trifolii</name>
    <dbReference type="NCBI Taxonomy" id="1003092"/>
    <lineage>
        <taxon>Bacteria</taxon>
        <taxon>Pseudomonadati</taxon>
        <taxon>Pseudomonadota</taxon>
        <taxon>Alphaproteobacteria</taxon>
        <taxon>Hyphomicrobiales</taxon>
        <taxon>Methylobacteriaceae</taxon>
        <taxon>Methylobacterium</taxon>
    </lineage>
</organism>
<dbReference type="Gene3D" id="2.150.10.10">
    <property type="entry name" value="Serralysin-like metalloprotease, C-terminal"/>
    <property type="match status" value="2"/>
</dbReference>
<feature type="region of interest" description="Disordered" evidence="6">
    <location>
        <begin position="257"/>
        <end position="293"/>
    </location>
</feature>
<dbReference type="Proteomes" id="UP001055057">
    <property type="component" value="Unassembled WGS sequence"/>
</dbReference>
<keyword evidence="5" id="KW-0106">Calcium</keyword>
<dbReference type="InterPro" id="IPR038081">
    <property type="entry name" value="CalX-like_sf"/>
</dbReference>
<keyword evidence="4" id="KW-0677">Repeat</keyword>
<feature type="region of interest" description="Disordered" evidence="6">
    <location>
        <begin position="1"/>
        <end position="25"/>
    </location>
</feature>
<dbReference type="InterPro" id="IPR003644">
    <property type="entry name" value="Calx_beta"/>
</dbReference>
<evidence type="ECO:0000259" key="7">
    <source>
        <dbReference type="SMART" id="SM00237"/>
    </source>
</evidence>
<feature type="domain" description="Calx-beta" evidence="7">
    <location>
        <begin position="137"/>
        <end position="244"/>
    </location>
</feature>
<dbReference type="EMBL" id="BPRB01000189">
    <property type="protein sequence ID" value="GJE61123.1"/>
    <property type="molecule type" value="Genomic_DNA"/>
</dbReference>
<keyword evidence="3" id="KW-0732">Signal</keyword>
<dbReference type="Pfam" id="PF03160">
    <property type="entry name" value="Calx-beta"/>
    <property type="match status" value="1"/>
</dbReference>
<dbReference type="SMART" id="SM00237">
    <property type="entry name" value="Calx_beta"/>
    <property type="match status" value="2"/>
</dbReference>
<dbReference type="SUPFAM" id="SSF141072">
    <property type="entry name" value="CalX-like"/>
    <property type="match status" value="2"/>
</dbReference>
<dbReference type="InterPro" id="IPR018511">
    <property type="entry name" value="Hemolysin-typ_Ca-bd_CS"/>
</dbReference>
<feature type="domain" description="Calx-beta" evidence="7">
    <location>
        <begin position="21"/>
        <end position="122"/>
    </location>
</feature>
<dbReference type="InterPro" id="IPR011049">
    <property type="entry name" value="Serralysin-like_metalloprot_C"/>
</dbReference>
<protein>
    <recommendedName>
        <fullName evidence="7">Calx-beta domain-containing protein</fullName>
    </recommendedName>
</protein>
<evidence type="ECO:0000256" key="5">
    <source>
        <dbReference type="ARBA" id="ARBA00022837"/>
    </source>
</evidence>
<keyword evidence="2" id="KW-0964">Secreted</keyword>
<evidence type="ECO:0000256" key="3">
    <source>
        <dbReference type="ARBA" id="ARBA00022729"/>
    </source>
</evidence>
<evidence type="ECO:0000313" key="8">
    <source>
        <dbReference type="EMBL" id="GJE61123.1"/>
    </source>
</evidence>
<evidence type="ECO:0000313" key="9">
    <source>
        <dbReference type="Proteomes" id="UP001055057"/>
    </source>
</evidence>
<accession>A0ABQ4U0W2</accession>
<dbReference type="Pfam" id="PF00353">
    <property type="entry name" value="HemolysinCabind"/>
    <property type="match status" value="3"/>
</dbReference>
<reference evidence="8" key="2">
    <citation type="submission" date="2021-08" db="EMBL/GenBank/DDBJ databases">
        <authorList>
            <person name="Tani A."/>
            <person name="Ola A."/>
            <person name="Ogura Y."/>
            <person name="Katsura K."/>
            <person name="Hayashi T."/>
        </authorList>
    </citation>
    <scope>NUCLEOTIDE SEQUENCE</scope>
    <source>
        <strain evidence="8">DSM 23632</strain>
    </source>
</reference>
<proteinExistence type="predicted"/>
<dbReference type="SUPFAM" id="SSF51120">
    <property type="entry name" value="beta-Roll"/>
    <property type="match status" value="2"/>
</dbReference>
<gene>
    <name evidence="8" type="ORF">MPOCJGCO_3244</name>
</gene>
<evidence type="ECO:0000256" key="4">
    <source>
        <dbReference type="ARBA" id="ARBA00022737"/>
    </source>
</evidence>
<evidence type="ECO:0000256" key="1">
    <source>
        <dbReference type="ARBA" id="ARBA00004613"/>
    </source>
</evidence>
<dbReference type="Gene3D" id="2.60.40.2030">
    <property type="match status" value="2"/>
</dbReference>
<sequence length="487" mass="48060">MTATLSAATGGATISTTNGTATGTIADNDPAPVFSIANAPSVTEGGQLVYTVTRTGDAQGAQTVTVTAGAAGDTATSGADYTPATQVLSFAQGQTSATFTVATLDDGLYEGATPETVTATLSAATGGATISTTNSTATGTISDNDPAPSLSLGPATLSQAEGNSGTTNFVYTVTRTGDAQAAQTVQYAVTGSTRAPAEGSDFTGGVLPTGTVSFAQGQTQATITLGVAGDTTVEENEGFTLTLSGQNFGTITNATATGTIQNDDAGPPPPPPTQPTDLTPGDDNLTGTDGPDSISLLAGNDTYSGGLANDTVFGNEGDDLIQGNQGDDLLLGNQGNDTLYGGQGADTLYGGQNEDVLLGNLGNDIVLGNMGADTLFGGQGSDTLFGGQGNDVVYGDLGDDVLYGDLGDDVLTGGSGADRYVFNPASGHDVILGFAQGEGDRIDLRGQSYSFGTAADGSGSALLVLSGGGTIELAGITQGQVNASFFA</sequence>